<evidence type="ECO:0000259" key="8">
    <source>
        <dbReference type="Pfam" id="PF12704"/>
    </source>
</evidence>
<evidence type="ECO:0000256" key="2">
    <source>
        <dbReference type="ARBA" id="ARBA00022475"/>
    </source>
</evidence>
<dbReference type="RefSeq" id="WP_090258838.1">
    <property type="nucleotide sequence ID" value="NZ_FOIR01000002.1"/>
</dbReference>
<protein>
    <submittedName>
        <fullName evidence="9">Putative ABC transport system permease protein</fullName>
    </submittedName>
</protein>
<evidence type="ECO:0000256" key="4">
    <source>
        <dbReference type="ARBA" id="ARBA00022989"/>
    </source>
</evidence>
<feature type="domain" description="MacB-like periplasmic core" evidence="8">
    <location>
        <begin position="21"/>
        <end position="241"/>
    </location>
</feature>
<evidence type="ECO:0000313" key="9">
    <source>
        <dbReference type="EMBL" id="SEW27672.1"/>
    </source>
</evidence>
<comment type="subcellular location">
    <subcellularLocation>
        <location evidence="1">Cell membrane</location>
        <topology evidence="1">Multi-pass membrane protein</topology>
    </subcellularLocation>
</comment>
<dbReference type="AlphaFoldDB" id="A0A1I0QKT6"/>
<feature type="transmembrane region" description="Helical" evidence="6">
    <location>
        <begin position="684"/>
        <end position="705"/>
    </location>
</feature>
<keyword evidence="10" id="KW-1185">Reference proteome</keyword>
<reference evidence="10" key="1">
    <citation type="submission" date="2016-10" db="EMBL/GenBank/DDBJ databases">
        <authorList>
            <person name="Varghese N."/>
            <person name="Submissions S."/>
        </authorList>
    </citation>
    <scope>NUCLEOTIDE SEQUENCE [LARGE SCALE GENOMIC DNA]</scope>
    <source>
        <strain evidence="10">CGMCC 1.12402</strain>
    </source>
</reference>
<dbReference type="InterPro" id="IPR003838">
    <property type="entry name" value="ABC3_permease_C"/>
</dbReference>
<keyword evidence="4 6" id="KW-1133">Transmembrane helix</keyword>
<evidence type="ECO:0000256" key="6">
    <source>
        <dbReference type="SAM" id="Phobius"/>
    </source>
</evidence>
<organism evidence="9 10">
    <name type="scientific">Roseivirga pacifica</name>
    <dbReference type="NCBI Taxonomy" id="1267423"/>
    <lineage>
        <taxon>Bacteria</taxon>
        <taxon>Pseudomonadati</taxon>
        <taxon>Bacteroidota</taxon>
        <taxon>Cytophagia</taxon>
        <taxon>Cytophagales</taxon>
        <taxon>Roseivirgaceae</taxon>
        <taxon>Roseivirga</taxon>
    </lineage>
</organism>
<sequence>MWRNYLITAYRNLLRNRIYAAMNILGLTLGVTCFSIIALYLHNEMGYDQLHEQASYRFLYNEQTGSGASRTAGIVSIETLDQIEGNVAGVEDKIMLRDYGSGPLAILYKDVKFKSRNMMFAESDFFDYFSFELKRGDAKTALADPKGLVITESAAKRIFGEANPMGETVKFLGNYVFTLQVTGVVEDPKQSHFNFEFLLPFEVKDDRGFEVMRGGFKGSMYGYFKLADGAQPEQVAAAVKDYYLDYYKDDAGTLEALQRESYTFQSVYDIYFDSGHVTFDENFNKGNLQNTLILGAIGLFILIVACMNYINAATAKALNRRREIGVRKVFGAFKRQLIIQFMSEAFMVSLSAILLSVLLTDVLLPQFQLLMGKTMPISLLENPFYLQLLLGLLVAVSMLSGLYPALIMSAFKPVEAFNSHHSKSFFKTNKVRSFLVGFQIMLTMMLISAVVLVIKQTHYINNLDLGFNKEDVLIIPNNSDKVNQNLQTYKNELMRNPNVLGVATSMDVIGFQYTNNSGYVTVDGQPNDEGTLATYFTTQMDFMEIYDLDIVNGRAFNPELSTDSTSIIVNEAFVNSIGLNDPLGKKVRIYGPESTPKAIIGVVEDFKFQSIHNKVKPALFLIHPRANWFMSVRIQSGSGAEVVDYARNLWEEMDSVYPFGYMFLEDNINAYYDEEQRIQSAIEVFAVICIIISCLGLYGMTAYVIERKIKEIGIRKVLGAQVKSLVWLVNQKFVQIFLVGTLIAIPAVYFSISKWLEGFAYHITIGVGSFLIAGIIVLLVIISTVSIQAFKAALSNPTKTLRTE</sequence>
<keyword evidence="2" id="KW-1003">Cell membrane</keyword>
<feature type="transmembrane region" description="Helical" evidence="6">
    <location>
        <begin position="758"/>
        <end position="782"/>
    </location>
</feature>
<name>A0A1I0QKT6_9BACT</name>
<feature type="transmembrane region" description="Helical" evidence="6">
    <location>
        <begin position="292"/>
        <end position="312"/>
    </location>
</feature>
<feature type="transmembrane region" description="Helical" evidence="6">
    <location>
        <begin position="20"/>
        <end position="41"/>
    </location>
</feature>
<evidence type="ECO:0000256" key="3">
    <source>
        <dbReference type="ARBA" id="ARBA00022692"/>
    </source>
</evidence>
<feature type="domain" description="ABC3 transporter permease C-terminal" evidence="7">
    <location>
        <begin position="684"/>
        <end position="793"/>
    </location>
</feature>
<dbReference type="GO" id="GO:0022857">
    <property type="term" value="F:transmembrane transporter activity"/>
    <property type="evidence" value="ECO:0007669"/>
    <property type="project" value="TreeGrafter"/>
</dbReference>
<dbReference type="Proteomes" id="UP000199437">
    <property type="component" value="Unassembled WGS sequence"/>
</dbReference>
<accession>A0A1I0QKT6</accession>
<dbReference type="Pfam" id="PF12704">
    <property type="entry name" value="MacB_PCD"/>
    <property type="match status" value="2"/>
</dbReference>
<evidence type="ECO:0000256" key="1">
    <source>
        <dbReference type="ARBA" id="ARBA00004651"/>
    </source>
</evidence>
<proteinExistence type="predicted"/>
<gene>
    <name evidence="9" type="ORF">SAMN05216290_2422</name>
</gene>
<dbReference type="EMBL" id="FOIR01000002">
    <property type="protein sequence ID" value="SEW27672.1"/>
    <property type="molecule type" value="Genomic_DNA"/>
</dbReference>
<dbReference type="OrthoDB" id="973976at2"/>
<keyword evidence="5 6" id="KW-0472">Membrane</keyword>
<evidence type="ECO:0000313" key="10">
    <source>
        <dbReference type="Proteomes" id="UP000199437"/>
    </source>
</evidence>
<evidence type="ECO:0000259" key="7">
    <source>
        <dbReference type="Pfam" id="PF02687"/>
    </source>
</evidence>
<dbReference type="PANTHER" id="PTHR30572:SF18">
    <property type="entry name" value="ABC-TYPE MACROLIDE FAMILY EXPORT SYSTEM PERMEASE COMPONENT 2"/>
    <property type="match status" value="1"/>
</dbReference>
<dbReference type="Pfam" id="PF02687">
    <property type="entry name" value="FtsX"/>
    <property type="match status" value="2"/>
</dbReference>
<dbReference type="GeneID" id="99987121"/>
<feature type="transmembrane region" description="Helical" evidence="6">
    <location>
        <begin position="733"/>
        <end position="752"/>
    </location>
</feature>
<dbReference type="GO" id="GO:0005886">
    <property type="term" value="C:plasma membrane"/>
    <property type="evidence" value="ECO:0007669"/>
    <property type="project" value="UniProtKB-SubCell"/>
</dbReference>
<feature type="transmembrane region" description="Helical" evidence="6">
    <location>
        <begin position="431"/>
        <end position="454"/>
    </location>
</feature>
<dbReference type="InterPro" id="IPR050250">
    <property type="entry name" value="Macrolide_Exporter_MacB"/>
</dbReference>
<evidence type="ECO:0000256" key="5">
    <source>
        <dbReference type="ARBA" id="ARBA00023136"/>
    </source>
</evidence>
<feature type="transmembrane region" description="Helical" evidence="6">
    <location>
        <begin position="384"/>
        <end position="411"/>
    </location>
</feature>
<dbReference type="STRING" id="1267423.SAMN05216290_2422"/>
<feature type="transmembrane region" description="Helical" evidence="6">
    <location>
        <begin position="345"/>
        <end position="364"/>
    </location>
</feature>
<keyword evidence="3 6" id="KW-0812">Transmembrane</keyword>
<feature type="domain" description="MacB-like periplasmic core" evidence="8">
    <location>
        <begin position="469"/>
        <end position="612"/>
    </location>
</feature>
<feature type="domain" description="ABC3 transporter permease C-terminal" evidence="7">
    <location>
        <begin position="296"/>
        <end position="409"/>
    </location>
</feature>
<dbReference type="InterPro" id="IPR025857">
    <property type="entry name" value="MacB_PCD"/>
</dbReference>
<dbReference type="PANTHER" id="PTHR30572">
    <property type="entry name" value="MEMBRANE COMPONENT OF TRANSPORTER-RELATED"/>
    <property type="match status" value="1"/>
</dbReference>